<protein>
    <recommendedName>
        <fullName evidence="3">Motility protein</fullName>
    </recommendedName>
</protein>
<keyword evidence="2" id="KW-1185">Reference proteome</keyword>
<gene>
    <name evidence="1" type="ORF">HMI01_17050</name>
</gene>
<reference evidence="1 2" key="1">
    <citation type="submission" date="2019-07" db="EMBL/GenBank/DDBJ databases">
        <title>Whole genome shotgun sequence of Halolactibacillus miurensis NBRC 100873.</title>
        <authorList>
            <person name="Hosoyama A."/>
            <person name="Uohara A."/>
            <person name="Ohji S."/>
            <person name="Ichikawa N."/>
        </authorList>
    </citation>
    <scope>NUCLEOTIDE SEQUENCE [LARGE SCALE GENOMIC DNA]</scope>
    <source>
        <strain evidence="1 2">NBRC 100873</strain>
    </source>
</reference>
<name>A0ABQ0VU80_9BACI</name>
<dbReference type="InterPro" id="IPR025906">
    <property type="entry name" value="YjfB_motility"/>
</dbReference>
<accession>A0ABQ0VU80</accession>
<dbReference type="EMBL" id="BJWJ01000016">
    <property type="protein sequence ID" value="GEM04717.1"/>
    <property type="molecule type" value="Genomic_DNA"/>
</dbReference>
<organism evidence="1 2">
    <name type="scientific">Halolactibacillus miurensis</name>
    <dbReference type="NCBI Taxonomy" id="306541"/>
    <lineage>
        <taxon>Bacteria</taxon>
        <taxon>Bacillati</taxon>
        <taxon>Bacillota</taxon>
        <taxon>Bacilli</taxon>
        <taxon>Bacillales</taxon>
        <taxon>Bacillaceae</taxon>
        <taxon>Halolactibacillus</taxon>
    </lineage>
</organism>
<proteinExistence type="predicted"/>
<evidence type="ECO:0000313" key="1">
    <source>
        <dbReference type="EMBL" id="GEM04717.1"/>
    </source>
</evidence>
<sequence length="55" mass="6123">MSILMSQQQVKSEMSIQLMSKTMEMAESNSDSLTEMLETATVPHPDLGHQIDLKA</sequence>
<dbReference type="Proteomes" id="UP000321773">
    <property type="component" value="Unassembled WGS sequence"/>
</dbReference>
<evidence type="ECO:0000313" key="2">
    <source>
        <dbReference type="Proteomes" id="UP000321773"/>
    </source>
</evidence>
<dbReference type="RefSeq" id="WP_082394510.1">
    <property type="nucleotide sequence ID" value="NZ_BJWJ01000016.1"/>
</dbReference>
<dbReference type="Pfam" id="PF14070">
    <property type="entry name" value="YjfB_motility"/>
    <property type="match status" value="1"/>
</dbReference>
<evidence type="ECO:0008006" key="3">
    <source>
        <dbReference type="Google" id="ProtNLM"/>
    </source>
</evidence>
<comment type="caution">
    <text evidence="1">The sequence shown here is derived from an EMBL/GenBank/DDBJ whole genome shotgun (WGS) entry which is preliminary data.</text>
</comment>